<feature type="region of interest" description="Disordered" evidence="7">
    <location>
        <begin position="16"/>
        <end position="36"/>
    </location>
</feature>
<keyword evidence="1" id="KW-0808">Transferase</keyword>
<dbReference type="CDD" id="cd14279">
    <property type="entry name" value="CUE"/>
    <property type="match status" value="1"/>
</dbReference>
<feature type="compositionally biased region" description="Low complexity" evidence="7">
    <location>
        <begin position="17"/>
        <end position="26"/>
    </location>
</feature>
<dbReference type="GO" id="GO:0006511">
    <property type="term" value="P:ubiquitin-dependent protein catabolic process"/>
    <property type="evidence" value="ECO:0007669"/>
    <property type="project" value="TreeGrafter"/>
</dbReference>
<keyword evidence="2" id="KW-0479">Metal-binding</keyword>
<feature type="transmembrane region" description="Helical" evidence="8">
    <location>
        <begin position="196"/>
        <end position="215"/>
    </location>
</feature>
<feature type="transmembrane region" description="Helical" evidence="8">
    <location>
        <begin position="128"/>
        <end position="145"/>
    </location>
</feature>
<evidence type="ECO:0000256" key="7">
    <source>
        <dbReference type="SAM" id="MobiDB-lite"/>
    </source>
</evidence>
<evidence type="ECO:0000259" key="9">
    <source>
        <dbReference type="PROSITE" id="PS50089"/>
    </source>
</evidence>
<keyword evidence="3 6" id="KW-0863">Zinc-finger</keyword>
<evidence type="ECO:0000256" key="2">
    <source>
        <dbReference type="ARBA" id="ARBA00022723"/>
    </source>
</evidence>
<feature type="transmembrane region" description="Helical" evidence="8">
    <location>
        <begin position="166"/>
        <end position="184"/>
    </location>
</feature>
<keyword evidence="11" id="KW-1185">Reference proteome</keyword>
<dbReference type="Pfam" id="PF13639">
    <property type="entry name" value="zf-RING_2"/>
    <property type="match status" value="1"/>
</dbReference>
<dbReference type="PANTHER" id="PTHR15067:SF4">
    <property type="entry name" value="E3 UBIQUITIN-PROTEIN LIGASE RNF8"/>
    <property type="match status" value="1"/>
</dbReference>
<dbReference type="Gene3D" id="3.30.40.10">
    <property type="entry name" value="Zinc/RING finger domain, C3HC4 (zinc finger)"/>
    <property type="match status" value="1"/>
</dbReference>
<dbReference type="GO" id="GO:0005829">
    <property type="term" value="C:cytosol"/>
    <property type="evidence" value="ECO:0007669"/>
    <property type="project" value="TreeGrafter"/>
</dbReference>
<dbReference type="GO" id="GO:0008270">
    <property type="term" value="F:zinc ion binding"/>
    <property type="evidence" value="ECO:0007669"/>
    <property type="project" value="UniProtKB-KW"/>
</dbReference>
<evidence type="ECO:0000256" key="1">
    <source>
        <dbReference type="ARBA" id="ARBA00022679"/>
    </source>
</evidence>
<dbReference type="InterPro" id="IPR013083">
    <property type="entry name" value="Znf_RING/FYVE/PHD"/>
</dbReference>
<feature type="transmembrane region" description="Helical" evidence="8">
    <location>
        <begin position="236"/>
        <end position="254"/>
    </location>
</feature>
<feature type="transmembrane region" description="Helical" evidence="8">
    <location>
        <begin position="260"/>
        <end position="284"/>
    </location>
</feature>
<dbReference type="GO" id="GO:0000151">
    <property type="term" value="C:ubiquitin ligase complex"/>
    <property type="evidence" value="ECO:0007669"/>
    <property type="project" value="TreeGrafter"/>
</dbReference>
<keyword evidence="5" id="KW-0862">Zinc</keyword>
<gene>
    <name evidence="10" type="ORF">TrLO_g13738</name>
</gene>
<proteinExistence type="predicted"/>
<feature type="transmembrane region" description="Helical" evidence="8">
    <location>
        <begin position="84"/>
        <end position="108"/>
    </location>
</feature>
<dbReference type="Proteomes" id="UP001165122">
    <property type="component" value="Unassembled WGS sequence"/>
</dbReference>
<accession>A0A9W7FNU3</accession>
<dbReference type="PROSITE" id="PS50089">
    <property type="entry name" value="ZF_RING_2"/>
    <property type="match status" value="1"/>
</dbReference>
<keyword evidence="8" id="KW-1133">Transmembrane helix</keyword>
<reference evidence="11" key="1">
    <citation type="journal article" date="2023" name="Commun. Biol.">
        <title>Genome analysis of Parmales, the sister group of diatoms, reveals the evolutionary specialization of diatoms from phago-mixotrophs to photoautotrophs.</title>
        <authorList>
            <person name="Ban H."/>
            <person name="Sato S."/>
            <person name="Yoshikawa S."/>
            <person name="Yamada K."/>
            <person name="Nakamura Y."/>
            <person name="Ichinomiya M."/>
            <person name="Sato N."/>
            <person name="Blanc-Mathieu R."/>
            <person name="Endo H."/>
            <person name="Kuwata A."/>
            <person name="Ogata H."/>
        </authorList>
    </citation>
    <scope>NUCLEOTIDE SEQUENCE [LARGE SCALE GENOMIC DNA]</scope>
    <source>
        <strain evidence="11">NIES 3700</strain>
    </source>
</reference>
<evidence type="ECO:0000256" key="8">
    <source>
        <dbReference type="SAM" id="Phobius"/>
    </source>
</evidence>
<dbReference type="GO" id="GO:0016567">
    <property type="term" value="P:protein ubiquitination"/>
    <property type="evidence" value="ECO:0007669"/>
    <property type="project" value="TreeGrafter"/>
</dbReference>
<keyword evidence="8" id="KW-0472">Membrane</keyword>
<evidence type="ECO:0000256" key="4">
    <source>
        <dbReference type="ARBA" id="ARBA00022786"/>
    </source>
</evidence>
<feature type="domain" description="RING-type" evidence="9">
    <location>
        <begin position="420"/>
        <end position="467"/>
    </location>
</feature>
<evidence type="ECO:0000256" key="6">
    <source>
        <dbReference type="PROSITE-ProRule" id="PRU00175"/>
    </source>
</evidence>
<keyword evidence="8" id="KW-0812">Transmembrane</keyword>
<dbReference type="GO" id="GO:0061630">
    <property type="term" value="F:ubiquitin protein ligase activity"/>
    <property type="evidence" value="ECO:0007669"/>
    <property type="project" value="TreeGrafter"/>
</dbReference>
<dbReference type="SUPFAM" id="SSF57850">
    <property type="entry name" value="RING/U-box"/>
    <property type="match status" value="1"/>
</dbReference>
<evidence type="ECO:0000256" key="3">
    <source>
        <dbReference type="ARBA" id="ARBA00022771"/>
    </source>
</evidence>
<organism evidence="10 11">
    <name type="scientific">Triparma laevis f. longispina</name>
    <dbReference type="NCBI Taxonomy" id="1714387"/>
    <lineage>
        <taxon>Eukaryota</taxon>
        <taxon>Sar</taxon>
        <taxon>Stramenopiles</taxon>
        <taxon>Ochrophyta</taxon>
        <taxon>Bolidophyceae</taxon>
        <taxon>Parmales</taxon>
        <taxon>Triparmaceae</taxon>
        <taxon>Triparma</taxon>
    </lineage>
</organism>
<keyword evidence="4" id="KW-0833">Ubl conjugation pathway</keyword>
<feature type="transmembrane region" description="Helical" evidence="8">
    <location>
        <begin position="346"/>
        <end position="366"/>
    </location>
</feature>
<dbReference type="PANTHER" id="PTHR15067">
    <property type="entry name" value="E3 UBIQUITIN-PROTEIN LIGASE RNF8"/>
    <property type="match status" value="1"/>
</dbReference>
<dbReference type="AlphaFoldDB" id="A0A9W7FNU3"/>
<dbReference type="CDD" id="cd16448">
    <property type="entry name" value="RING-H2"/>
    <property type="match status" value="1"/>
</dbReference>
<name>A0A9W7FNU3_9STRA</name>
<dbReference type="EMBL" id="BRXW01000244">
    <property type="protein sequence ID" value="GMI16132.1"/>
    <property type="molecule type" value="Genomic_DNA"/>
</dbReference>
<dbReference type="InterPro" id="IPR001841">
    <property type="entry name" value="Znf_RING"/>
</dbReference>
<dbReference type="OrthoDB" id="8062037at2759"/>
<dbReference type="SMART" id="SM00184">
    <property type="entry name" value="RING"/>
    <property type="match status" value="1"/>
</dbReference>
<evidence type="ECO:0000313" key="10">
    <source>
        <dbReference type="EMBL" id="GMI16132.1"/>
    </source>
</evidence>
<protein>
    <recommendedName>
        <fullName evidence="9">RING-type domain-containing protein</fullName>
    </recommendedName>
</protein>
<sequence>MFMAGLAANIGAEMAQNNNANNNNDNPPRHDDSGDDADFMEIADIELPVNNNNMNNNANPNSPANNNNNNNINTLLQTLGEPKLIYMLCCLTLLLASLSTILVSPIYTNNPHYPLWSGHVWSLLLENKFFQGSVFNLFGFLTLYLREKLEAYMLCTNADGSQSKEYYSYVTSYLIFKFLITSQYRGSSDAGNSNLVYGVFFGSLAVLKVGAKVICEEVDGMKGRGGDPFKVKIERGWIVLGVALTLLKSVHAIFCGGLKLTTLLGCEIMIVAVELLETMVKGVGLRRCWERRERLQAIELHCEEVGASEDAGEKWQDEIDELLEEIATESKKAGDHTRYLRLAKSVLLFFSYLHLWISIGFDYSFFDGLLVLSVRSCVYEFCETALEWARECEIAGQMEESFEKPTREELTNLKNTSEVCCICLKGFGHKGNNVRKIQCGHFFHMSCLTEVLKRASGTTKAKCPICRQPALKGSEKEDEEGAAASAAAVPQRAQNNAAVVVQNAQDVAPPPPPPPAQPAQPPLFRFSTESFPAWFPQFSFEVVQRPQPQQLLPHNDQVNFVSDMFPGVERTRIEGMLNGRNADEVVNMLLGE</sequence>
<comment type="caution">
    <text evidence="10">The sequence shown here is derived from an EMBL/GenBank/DDBJ whole genome shotgun (WGS) entry which is preliminary data.</text>
</comment>
<evidence type="ECO:0000256" key="5">
    <source>
        <dbReference type="ARBA" id="ARBA00022833"/>
    </source>
</evidence>
<evidence type="ECO:0000313" key="11">
    <source>
        <dbReference type="Proteomes" id="UP001165122"/>
    </source>
</evidence>